<dbReference type="PANTHER" id="PTHR30477">
    <property type="entry name" value="ABC-TRANSPORTER METAL-BINDING PROTEIN"/>
    <property type="match status" value="1"/>
</dbReference>
<keyword evidence="3" id="KW-0408">Iron</keyword>
<dbReference type="GO" id="GO:0055085">
    <property type="term" value="P:transmembrane transport"/>
    <property type="evidence" value="ECO:0007669"/>
    <property type="project" value="InterPro"/>
</dbReference>
<dbReference type="Proteomes" id="UP000032721">
    <property type="component" value="Chromosome"/>
</dbReference>
<dbReference type="AlphaFoldDB" id="A0A068QS27"/>
<accession>A0A068QS27</accession>
<proteinExistence type="inferred from homology"/>
<dbReference type="GO" id="GO:0071281">
    <property type="term" value="P:cellular response to iron ion"/>
    <property type="evidence" value="ECO:0007669"/>
    <property type="project" value="UniProtKB-ARBA"/>
</dbReference>
<keyword evidence="3" id="KW-0406">Ion transport</keyword>
<feature type="transmembrane region" description="Helical" evidence="8">
    <location>
        <begin position="174"/>
        <end position="193"/>
    </location>
</feature>
<evidence type="ECO:0000313" key="10">
    <source>
        <dbReference type="EMBL" id="TYP00624.1"/>
    </source>
</evidence>
<dbReference type="OrthoDB" id="9804300at2"/>
<feature type="transmembrane region" description="Helical" evidence="8">
    <location>
        <begin position="136"/>
        <end position="154"/>
    </location>
</feature>
<evidence type="ECO:0000256" key="7">
    <source>
        <dbReference type="RuleBase" id="RU003943"/>
    </source>
</evidence>
<evidence type="ECO:0000256" key="1">
    <source>
        <dbReference type="ARBA" id="ARBA00004141"/>
    </source>
</evidence>
<sequence length="298" mass="32436">MNTFIELMTEPFMHEFMRRAIFAAMMVGAVCAVLSCYLVLKGWSLMGDAISHAVLPGIVLAFVAGIPLAIGAFLSGIFCAFATGYLKEHSRIKEDTVMGIVFSGMFAFGLVLFTRIDTDQHLTHILFGSILGITQHELLQTLCIAGITLAIVLLKRKDFMLYCFDPNQARVVGLPVRLLHYGLLSLLALTIVASLQAVGIILVIAMLISPGIIAFILCRSFDRMLIVAMVASISSSVLGTIISFHIDGETGPCIVIIQAIFFTIALIYDQIKLACKKANKGSFEKILSQTTSIPEKLN</sequence>
<comment type="subcellular location">
    <subcellularLocation>
        <location evidence="7">Cell membrane</location>
        <topology evidence="7">Multi-pass membrane protein</topology>
    </subcellularLocation>
    <subcellularLocation>
        <location evidence="1">Membrane</location>
        <topology evidence="1">Multi-pass membrane protein</topology>
    </subcellularLocation>
</comment>
<dbReference type="GO" id="GO:0043190">
    <property type="term" value="C:ATP-binding cassette (ABC) transporter complex"/>
    <property type="evidence" value="ECO:0007669"/>
    <property type="project" value="InterPro"/>
</dbReference>
<dbReference type="KEGG" id="xdo:XDD1_1757"/>
<evidence type="ECO:0000313" key="9">
    <source>
        <dbReference type="EMBL" id="CDG17456.1"/>
    </source>
</evidence>
<name>A0A068QS27_9GAMM</name>
<feature type="transmembrane region" description="Helical" evidence="8">
    <location>
        <begin position="60"/>
        <end position="85"/>
    </location>
</feature>
<dbReference type="EMBL" id="FO704550">
    <property type="protein sequence ID" value="CDG17456.1"/>
    <property type="molecule type" value="Genomic_DNA"/>
</dbReference>
<dbReference type="PANTHER" id="PTHR30477:SF24">
    <property type="entry name" value="IRON TRANSPORT SYSTEM MEMBRANE PROTEIN HI_0359-RELATED"/>
    <property type="match status" value="1"/>
</dbReference>
<feature type="transmembrane region" description="Helical" evidence="8">
    <location>
        <begin position="225"/>
        <end position="246"/>
    </location>
</feature>
<dbReference type="Gene3D" id="1.10.3470.10">
    <property type="entry name" value="ABC transporter involved in vitamin B12 uptake, BtuC"/>
    <property type="match status" value="1"/>
</dbReference>
<feature type="transmembrane region" description="Helical" evidence="8">
    <location>
        <begin position="20"/>
        <end position="40"/>
    </location>
</feature>
<evidence type="ECO:0000256" key="8">
    <source>
        <dbReference type="SAM" id="Phobius"/>
    </source>
</evidence>
<dbReference type="HOGENOM" id="CLU_028808_4_0_6"/>
<keyword evidence="6 8" id="KW-0472">Membrane</keyword>
<evidence type="ECO:0000313" key="12">
    <source>
        <dbReference type="Proteomes" id="UP000324170"/>
    </source>
</evidence>
<dbReference type="RefSeq" id="WP_045970224.1">
    <property type="nucleotide sequence ID" value="NZ_CAWMED010000001.1"/>
</dbReference>
<evidence type="ECO:0000256" key="2">
    <source>
        <dbReference type="ARBA" id="ARBA00008034"/>
    </source>
</evidence>
<dbReference type="InterPro" id="IPR037294">
    <property type="entry name" value="ABC_BtuC-like"/>
</dbReference>
<organism evidence="9 11">
    <name type="scientific">Xenorhabdus doucetiae</name>
    <dbReference type="NCBI Taxonomy" id="351671"/>
    <lineage>
        <taxon>Bacteria</taxon>
        <taxon>Pseudomonadati</taxon>
        <taxon>Pseudomonadota</taxon>
        <taxon>Gammaproteobacteria</taxon>
        <taxon>Enterobacterales</taxon>
        <taxon>Morganellaceae</taxon>
        <taxon>Xenorhabdus</taxon>
    </lineage>
</organism>
<evidence type="ECO:0000256" key="5">
    <source>
        <dbReference type="ARBA" id="ARBA00022989"/>
    </source>
</evidence>
<comment type="similarity">
    <text evidence="2 7">Belongs to the ABC-3 integral membrane protein family.</text>
</comment>
<feature type="transmembrane region" description="Helical" evidence="8">
    <location>
        <begin position="199"/>
        <end position="218"/>
    </location>
</feature>
<dbReference type="FunFam" id="1.10.3470.10:FF:000003">
    <property type="entry name" value="Iron ABC transporter permease SitD"/>
    <property type="match status" value="1"/>
</dbReference>
<dbReference type="InterPro" id="IPR001626">
    <property type="entry name" value="ABC_TroCD"/>
</dbReference>
<keyword evidence="3" id="KW-0410">Iron transport</keyword>
<evidence type="ECO:0000256" key="4">
    <source>
        <dbReference type="ARBA" id="ARBA00022692"/>
    </source>
</evidence>
<protein>
    <submittedName>
        <fullName evidence="9">Chelated iron transport system membrane protein yfeD</fullName>
    </submittedName>
    <submittedName>
        <fullName evidence="10">Manganese/iron transport system permease protein</fullName>
    </submittedName>
</protein>
<evidence type="ECO:0000256" key="3">
    <source>
        <dbReference type="ARBA" id="ARBA00022496"/>
    </source>
</evidence>
<dbReference type="STRING" id="351671.XDD1_1757"/>
<keyword evidence="5 8" id="KW-1133">Transmembrane helix</keyword>
<keyword evidence="12" id="KW-1185">Reference proteome</keyword>
<dbReference type="SUPFAM" id="SSF81345">
    <property type="entry name" value="ABC transporter involved in vitamin B12 uptake, BtuC"/>
    <property type="match status" value="1"/>
</dbReference>
<feature type="transmembrane region" description="Helical" evidence="8">
    <location>
        <begin position="252"/>
        <end position="271"/>
    </location>
</feature>
<dbReference type="GO" id="GO:0010043">
    <property type="term" value="P:response to zinc ion"/>
    <property type="evidence" value="ECO:0007669"/>
    <property type="project" value="TreeGrafter"/>
</dbReference>
<dbReference type="Pfam" id="PF00950">
    <property type="entry name" value="ABC-3"/>
    <property type="match status" value="1"/>
</dbReference>
<keyword evidence="7" id="KW-0813">Transport</keyword>
<evidence type="ECO:0000256" key="6">
    <source>
        <dbReference type="ARBA" id="ARBA00023136"/>
    </source>
</evidence>
<reference evidence="9 11" key="1">
    <citation type="submission" date="2013-07" db="EMBL/GenBank/DDBJ databases">
        <authorList>
            <person name="Genoscope - CEA"/>
        </authorList>
    </citation>
    <scope>NUCLEOTIDE SEQUENCE [LARGE SCALE GENOMIC DNA]</scope>
    <source>
        <strain evidence="9">FRM16</strain>
        <strain evidence="11">FRM16 / DSM 17909</strain>
    </source>
</reference>
<dbReference type="CDD" id="cd06550">
    <property type="entry name" value="TM_ABC_iron-siderophores_like"/>
    <property type="match status" value="1"/>
</dbReference>
<feature type="transmembrane region" description="Helical" evidence="8">
    <location>
        <begin position="97"/>
        <end position="116"/>
    </location>
</feature>
<dbReference type="GO" id="GO:0006826">
    <property type="term" value="P:iron ion transport"/>
    <property type="evidence" value="ECO:0007669"/>
    <property type="project" value="UniProtKB-KW"/>
</dbReference>
<dbReference type="Proteomes" id="UP000324170">
    <property type="component" value="Unassembled WGS sequence"/>
</dbReference>
<keyword evidence="4 7" id="KW-0812">Transmembrane</keyword>
<dbReference type="EMBL" id="VNHN01000060">
    <property type="protein sequence ID" value="TYP00624.1"/>
    <property type="molecule type" value="Genomic_DNA"/>
</dbReference>
<reference evidence="10 12" key="2">
    <citation type="submission" date="2019-07" db="EMBL/GenBank/DDBJ databases">
        <title>Genomic Encyclopedia of Type Strains, Phase I: the one thousand microbial genomes (KMG-I) project.</title>
        <authorList>
            <person name="Kyrpides N."/>
        </authorList>
    </citation>
    <scope>NUCLEOTIDE SEQUENCE [LARGE SCALE GENOMIC DNA]</scope>
    <source>
        <strain evidence="10 12">DSM 17909</strain>
    </source>
</reference>
<evidence type="ECO:0000313" key="11">
    <source>
        <dbReference type="Proteomes" id="UP000032721"/>
    </source>
</evidence>
<gene>
    <name evidence="10" type="ORF">LY16_02949</name>
    <name evidence="9" type="ORF">XDD1_1757</name>
</gene>